<proteinExistence type="predicted"/>
<dbReference type="AlphaFoldDB" id="A0A377LSG3"/>
<evidence type="ECO:0000313" key="1">
    <source>
        <dbReference type="EMBL" id="STQ09079.1"/>
    </source>
</evidence>
<dbReference type="Proteomes" id="UP000255106">
    <property type="component" value="Unassembled WGS sequence"/>
</dbReference>
<dbReference type="EMBL" id="UGJB01000004">
    <property type="protein sequence ID" value="STQ09079.1"/>
    <property type="molecule type" value="Genomic_DNA"/>
</dbReference>
<reference evidence="1 2" key="1">
    <citation type="submission" date="2018-06" db="EMBL/GenBank/DDBJ databases">
        <authorList>
            <consortium name="Pathogen Informatics"/>
            <person name="Doyle S."/>
        </authorList>
    </citation>
    <scope>NUCLEOTIDE SEQUENCE [LARGE SCALE GENOMIC DNA]</scope>
    <source>
        <strain evidence="1 2">NCTC10005</strain>
    </source>
</reference>
<evidence type="ECO:0000313" key="2">
    <source>
        <dbReference type="Proteomes" id="UP000255106"/>
    </source>
</evidence>
<protein>
    <submittedName>
        <fullName evidence="1">Uncharacterized protein</fullName>
    </submittedName>
</protein>
<name>A0A377LSG3_ENTCL</name>
<organism evidence="1 2">
    <name type="scientific">Enterobacter cloacae</name>
    <dbReference type="NCBI Taxonomy" id="550"/>
    <lineage>
        <taxon>Bacteria</taxon>
        <taxon>Pseudomonadati</taxon>
        <taxon>Pseudomonadota</taxon>
        <taxon>Gammaproteobacteria</taxon>
        <taxon>Enterobacterales</taxon>
        <taxon>Enterobacteriaceae</taxon>
        <taxon>Enterobacter</taxon>
        <taxon>Enterobacter cloacae complex</taxon>
    </lineage>
</organism>
<gene>
    <name evidence="1" type="ORF">NCTC10005_01781</name>
</gene>
<sequence>MTPFMTDDFLLDTEFAAACITTTQKTSPFLITTAIYRRSRLPTITVLKTCMTSG</sequence>
<accession>A0A377LSG3</accession>